<sequence length="118" mass="13833">MAFRCYSDFDDMIEHSHWNQKRIVFPESRIHIHVPHGLMAKDIPFPSRVELTTNDGRPFTSGELFYKIHKALVEPAANPSRLLHGAKLTAHPNQWPNDGKPYLYGFYTKDKWSMNYPY</sequence>
<dbReference type="PATRIC" id="fig|279058.18.peg.4271"/>
<dbReference type="EMBL" id="CP013235">
    <property type="protein sequence ID" value="AMP11995.1"/>
    <property type="molecule type" value="Genomic_DNA"/>
</dbReference>
<dbReference type="Proteomes" id="UP000071778">
    <property type="component" value="Chromosome"/>
</dbReference>
<reference evidence="1 2" key="1">
    <citation type="submission" date="2015-11" db="EMBL/GenBank/DDBJ databases">
        <title>Exploring the genomic traits of fungus-feeding bacterial genus Collimonas.</title>
        <authorList>
            <person name="Song C."/>
            <person name="Schmidt R."/>
            <person name="de Jager V."/>
            <person name="Krzyzanowska D."/>
            <person name="Jongedijk E."/>
            <person name="Cankar K."/>
            <person name="Beekwilder J."/>
            <person name="van Veen A."/>
            <person name="de Boer W."/>
            <person name="van Veen J.A."/>
            <person name="Garbeva P."/>
        </authorList>
    </citation>
    <scope>NUCLEOTIDE SEQUENCE [LARGE SCALE GENOMIC DNA]</scope>
    <source>
        <strain evidence="1 2">Ter282</strain>
    </source>
</reference>
<dbReference type="AlphaFoldDB" id="A0A127QQC9"/>
<proteinExistence type="predicted"/>
<accession>A0A127QQC9</accession>
<keyword evidence="2" id="KW-1185">Reference proteome</keyword>
<gene>
    <name evidence="1" type="ORF">CAter282_4335</name>
</gene>
<evidence type="ECO:0000313" key="2">
    <source>
        <dbReference type="Proteomes" id="UP000071778"/>
    </source>
</evidence>
<organism evidence="1 2">
    <name type="scientific">Collimonas arenae</name>
    <dbReference type="NCBI Taxonomy" id="279058"/>
    <lineage>
        <taxon>Bacteria</taxon>
        <taxon>Pseudomonadati</taxon>
        <taxon>Pseudomonadota</taxon>
        <taxon>Betaproteobacteria</taxon>
        <taxon>Burkholderiales</taxon>
        <taxon>Oxalobacteraceae</taxon>
        <taxon>Collimonas</taxon>
    </lineage>
</organism>
<evidence type="ECO:0000313" key="1">
    <source>
        <dbReference type="EMBL" id="AMP11995.1"/>
    </source>
</evidence>
<name>A0A127QQC9_9BURK</name>
<protein>
    <submittedName>
        <fullName evidence="1">Uncharacterized protein</fullName>
    </submittedName>
</protein>